<proteinExistence type="predicted"/>
<feature type="region of interest" description="Disordered" evidence="1">
    <location>
        <begin position="475"/>
        <end position="497"/>
    </location>
</feature>
<keyword evidence="3" id="KW-1185">Reference proteome</keyword>
<name>A0AA38VE18_9PEZI</name>
<reference evidence="2" key="1">
    <citation type="submission" date="2022-07" db="EMBL/GenBank/DDBJ databases">
        <title>Fungi with potential for degradation of polypropylene.</title>
        <authorList>
            <person name="Gostincar C."/>
        </authorList>
    </citation>
    <scope>NUCLEOTIDE SEQUENCE</scope>
    <source>
        <strain evidence="2">EXF-13308</strain>
    </source>
</reference>
<sequence>MDGTEPSAEQKARLHKVADLLLDIYKTLAEMRYIDPQGIRPGPHNITAIRPLYEKFGLDPAVVYLYSILPYIDTDVAGNSDFFHGGAFANFLDPEDVEQGRDPMYGSPEGDDYESEDGPYMRPWVTPLSMMGNHQSVIIYDARLHRIWIIDQESWDTTDPKAVKGLKASKTDKNRNSYVAIPNRPAEEVLGDINTWFRTLEELPGSNGEQSGGEWNSWDEVLDLRGLYRKNGWPDNFDGDAFQVDQARGYAASMAKDHSEQPVKEVRKFTSWAKFGDQDVHRARDALAKATTEDEEWSSRYTIWSTEQRIARNQEEIKKAEEEAERLCPGGVCQKREDLPLWEFEQLWHEYRWKKESVDNARNWAEGSKDEPEREREFLIEQRRNEKEALVYQKAYEASKADAERLCPGKTFESATGIKSLGRKDTLSSIQDQKDIIFRMERELEKTREWLAQVPQNAVKTRETVTNDIKGYEEGIDGARKSKERDEKWLAEHGNTD</sequence>
<comment type="caution">
    <text evidence="2">The sequence shown here is derived from an EMBL/GenBank/DDBJ whole genome shotgun (WGS) entry which is preliminary data.</text>
</comment>
<dbReference type="AlphaFoldDB" id="A0AA38VE18"/>
<dbReference type="Proteomes" id="UP001174694">
    <property type="component" value="Unassembled WGS sequence"/>
</dbReference>
<dbReference type="EMBL" id="JANBVO010000019">
    <property type="protein sequence ID" value="KAJ9143295.1"/>
    <property type="molecule type" value="Genomic_DNA"/>
</dbReference>
<evidence type="ECO:0000313" key="2">
    <source>
        <dbReference type="EMBL" id="KAJ9143295.1"/>
    </source>
</evidence>
<organism evidence="2 3">
    <name type="scientific">Pleurostoma richardsiae</name>
    <dbReference type="NCBI Taxonomy" id="41990"/>
    <lineage>
        <taxon>Eukaryota</taxon>
        <taxon>Fungi</taxon>
        <taxon>Dikarya</taxon>
        <taxon>Ascomycota</taxon>
        <taxon>Pezizomycotina</taxon>
        <taxon>Sordariomycetes</taxon>
        <taxon>Sordariomycetidae</taxon>
        <taxon>Calosphaeriales</taxon>
        <taxon>Pleurostomataceae</taxon>
        <taxon>Pleurostoma</taxon>
    </lineage>
</organism>
<accession>A0AA38VE18</accession>
<gene>
    <name evidence="2" type="ORF">NKR23_g6666</name>
</gene>
<protein>
    <submittedName>
        <fullName evidence="2">Uncharacterized protein</fullName>
    </submittedName>
</protein>
<evidence type="ECO:0000313" key="3">
    <source>
        <dbReference type="Proteomes" id="UP001174694"/>
    </source>
</evidence>
<evidence type="ECO:0000256" key="1">
    <source>
        <dbReference type="SAM" id="MobiDB-lite"/>
    </source>
</evidence>